<evidence type="ECO:0000256" key="2">
    <source>
        <dbReference type="ARBA" id="ARBA00022649"/>
    </source>
</evidence>
<dbReference type="GO" id="GO:0004540">
    <property type="term" value="F:RNA nuclease activity"/>
    <property type="evidence" value="ECO:0007669"/>
    <property type="project" value="InterPro"/>
</dbReference>
<dbReference type="AlphaFoldDB" id="A0A143BGX7"/>
<feature type="binding site" evidence="8">
    <location>
        <position position="7"/>
    </location>
    <ligand>
        <name>Mg(2+)</name>
        <dbReference type="ChEBI" id="CHEBI:18420"/>
    </ligand>
</feature>
<gene>
    <name evidence="8" type="primary">vapC</name>
    <name evidence="10" type="ORF">GEMMAAP_04550</name>
</gene>
<feature type="binding site" evidence="8">
    <location>
        <position position="106"/>
    </location>
    <ligand>
        <name>Mg(2+)</name>
        <dbReference type="ChEBI" id="CHEBI:18420"/>
    </ligand>
</feature>
<keyword evidence="11" id="KW-1185">Reference proteome</keyword>
<comment type="function">
    <text evidence="8">Toxic component of a toxin-antitoxin (TA) system. An RNase.</text>
</comment>
<keyword evidence="3 8" id="KW-0540">Nuclease</keyword>
<evidence type="ECO:0000313" key="11">
    <source>
        <dbReference type="Proteomes" id="UP000076404"/>
    </source>
</evidence>
<dbReference type="STRING" id="1379270.GEMMAAP_04550"/>
<dbReference type="InterPro" id="IPR002716">
    <property type="entry name" value="PIN_dom"/>
</dbReference>
<dbReference type="RefSeq" id="WP_026850051.1">
    <property type="nucleotide sequence ID" value="NZ_CP011454.1"/>
</dbReference>
<dbReference type="Gene3D" id="3.40.50.1010">
    <property type="entry name" value="5'-nuclease"/>
    <property type="match status" value="1"/>
</dbReference>
<dbReference type="GO" id="GO:0090729">
    <property type="term" value="F:toxin activity"/>
    <property type="evidence" value="ECO:0007669"/>
    <property type="project" value="UniProtKB-KW"/>
</dbReference>
<dbReference type="InterPro" id="IPR050556">
    <property type="entry name" value="Type_II_TA_system_RNase"/>
</dbReference>
<dbReference type="OrthoDB" id="9804823at2"/>
<sequence>MRRYLLDTNIVSELAHPHADPRVVTWIQDQAPLTLFISVLLLGEIQKGVARLPAGARRTELSNWMELELPTYFRDRVLPVDLPTARHWGRLEAEGLDMGRPLPVIDGLMLATAARHDLIFVTRNVRDCAQRGMPVLDPFTGTLHQ</sequence>
<evidence type="ECO:0000256" key="4">
    <source>
        <dbReference type="ARBA" id="ARBA00022723"/>
    </source>
</evidence>
<dbReference type="KEGG" id="gph:GEMMAAP_04550"/>
<dbReference type="PANTHER" id="PTHR33653">
    <property type="entry name" value="RIBONUCLEASE VAPC2"/>
    <property type="match status" value="1"/>
</dbReference>
<dbReference type="CDD" id="cd18746">
    <property type="entry name" value="PIN_VapC4-5_FitB-like"/>
    <property type="match status" value="1"/>
</dbReference>
<dbReference type="GO" id="GO:0000287">
    <property type="term" value="F:magnesium ion binding"/>
    <property type="evidence" value="ECO:0007669"/>
    <property type="project" value="UniProtKB-UniRule"/>
</dbReference>
<proteinExistence type="inferred from homology"/>
<keyword evidence="4 8" id="KW-0479">Metal-binding</keyword>
<comment type="similarity">
    <text evidence="7 8">Belongs to the PINc/VapC protein family.</text>
</comment>
<evidence type="ECO:0000313" key="10">
    <source>
        <dbReference type="EMBL" id="AMW04307.1"/>
    </source>
</evidence>
<dbReference type="InterPro" id="IPR029060">
    <property type="entry name" value="PIN-like_dom_sf"/>
</dbReference>
<evidence type="ECO:0000256" key="7">
    <source>
        <dbReference type="ARBA" id="ARBA00038093"/>
    </source>
</evidence>
<comment type="cofactor">
    <cofactor evidence="1 8">
        <name>Mg(2+)</name>
        <dbReference type="ChEBI" id="CHEBI:18420"/>
    </cofactor>
</comment>
<dbReference type="Proteomes" id="UP000076404">
    <property type="component" value="Chromosome"/>
</dbReference>
<dbReference type="EMBL" id="CP011454">
    <property type="protein sequence ID" value="AMW04307.1"/>
    <property type="molecule type" value="Genomic_DNA"/>
</dbReference>
<dbReference type="eggNOG" id="COG1487">
    <property type="taxonomic scope" value="Bacteria"/>
</dbReference>
<dbReference type="EC" id="3.1.-.-" evidence="8"/>
<reference evidence="10 11" key="1">
    <citation type="journal article" date="2014" name="Proc. Natl. Acad. Sci. U.S.A.">
        <title>Functional type 2 photosynthetic reaction centers found in the rare bacterial phylum Gemmatimonadetes.</title>
        <authorList>
            <person name="Zeng Y."/>
            <person name="Feng F."/>
            <person name="Medova H."/>
            <person name="Dean J."/>
            <person name="Koblizek M."/>
        </authorList>
    </citation>
    <scope>NUCLEOTIDE SEQUENCE [LARGE SCALE GENOMIC DNA]</scope>
    <source>
        <strain evidence="10 11">AP64</strain>
    </source>
</reference>
<dbReference type="HAMAP" id="MF_00265">
    <property type="entry name" value="VapC_Nob1"/>
    <property type="match status" value="1"/>
</dbReference>
<keyword evidence="8" id="KW-0800">Toxin</keyword>
<evidence type="ECO:0000259" key="9">
    <source>
        <dbReference type="Pfam" id="PF01850"/>
    </source>
</evidence>
<dbReference type="SUPFAM" id="SSF88723">
    <property type="entry name" value="PIN domain-like"/>
    <property type="match status" value="1"/>
</dbReference>
<reference evidence="10 11" key="2">
    <citation type="journal article" date="2016" name="Environ. Microbiol. Rep.">
        <title>Metagenomic evidence for the presence of phototrophic Gemmatimonadetes bacteria in diverse environments.</title>
        <authorList>
            <person name="Zeng Y."/>
            <person name="Baumbach J."/>
            <person name="Barbosa E.G."/>
            <person name="Azevedo V."/>
            <person name="Zhang C."/>
            <person name="Koblizek M."/>
        </authorList>
    </citation>
    <scope>NUCLEOTIDE SEQUENCE [LARGE SCALE GENOMIC DNA]</scope>
    <source>
        <strain evidence="10 11">AP64</strain>
    </source>
</reference>
<keyword evidence="5 8" id="KW-0378">Hydrolase</keyword>
<dbReference type="GO" id="GO:0016787">
    <property type="term" value="F:hydrolase activity"/>
    <property type="evidence" value="ECO:0007669"/>
    <property type="project" value="UniProtKB-KW"/>
</dbReference>
<protein>
    <recommendedName>
        <fullName evidence="8">Ribonuclease VapC</fullName>
        <shortName evidence="8">RNase VapC</shortName>
        <ecNumber evidence="8">3.1.-.-</ecNumber>
    </recommendedName>
    <alternativeName>
        <fullName evidence="8">Toxin VapC</fullName>
    </alternativeName>
</protein>
<evidence type="ECO:0000256" key="8">
    <source>
        <dbReference type="HAMAP-Rule" id="MF_00265"/>
    </source>
</evidence>
<evidence type="ECO:0000256" key="3">
    <source>
        <dbReference type="ARBA" id="ARBA00022722"/>
    </source>
</evidence>
<feature type="domain" description="PIN" evidence="9">
    <location>
        <begin position="4"/>
        <end position="124"/>
    </location>
</feature>
<dbReference type="PANTHER" id="PTHR33653:SF1">
    <property type="entry name" value="RIBONUCLEASE VAPC2"/>
    <property type="match status" value="1"/>
</dbReference>
<accession>A0A143BGX7</accession>
<keyword evidence="6 8" id="KW-0460">Magnesium</keyword>
<keyword evidence="2 8" id="KW-1277">Toxin-antitoxin system</keyword>
<dbReference type="Pfam" id="PF01850">
    <property type="entry name" value="PIN"/>
    <property type="match status" value="1"/>
</dbReference>
<evidence type="ECO:0000256" key="6">
    <source>
        <dbReference type="ARBA" id="ARBA00022842"/>
    </source>
</evidence>
<name>A0A143BGX7_9BACT</name>
<evidence type="ECO:0000256" key="5">
    <source>
        <dbReference type="ARBA" id="ARBA00022801"/>
    </source>
</evidence>
<organism evidence="10 11">
    <name type="scientific">Gemmatimonas phototrophica</name>
    <dbReference type="NCBI Taxonomy" id="1379270"/>
    <lineage>
        <taxon>Bacteria</taxon>
        <taxon>Pseudomonadati</taxon>
        <taxon>Gemmatimonadota</taxon>
        <taxon>Gemmatimonadia</taxon>
        <taxon>Gemmatimonadales</taxon>
        <taxon>Gemmatimonadaceae</taxon>
        <taxon>Gemmatimonas</taxon>
    </lineage>
</organism>
<dbReference type="InterPro" id="IPR022907">
    <property type="entry name" value="VapC_family"/>
</dbReference>
<evidence type="ECO:0000256" key="1">
    <source>
        <dbReference type="ARBA" id="ARBA00001946"/>
    </source>
</evidence>